<dbReference type="GO" id="GO:0003860">
    <property type="term" value="F:3-hydroxyisobutyryl-CoA hydrolase activity"/>
    <property type="evidence" value="ECO:0007669"/>
    <property type="project" value="UniProtKB-UniRule"/>
</dbReference>
<dbReference type="Pfam" id="PF16113">
    <property type="entry name" value="ECH_2"/>
    <property type="match status" value="1"/>
</dbReference>
<evidence type="ECO:0000256" key="1">
    <source>
        <dbReference type="ARBA" id="ARBA00001709"/>
    </source>
</evidence>
<dbReference type="InterPro" id="IPR033704">
    <property type="entry name" value="dUTPase_trimeric"/>
</dbReference>
<accession>A0A8J5LFZ9</accession>
<dbReference type="InterPro" id="IPR032259">
    <property type="entry name" value="HIBYL-CoA-H"/>
</dbReference>
<proteinExistence type="inferred from homology"/>
<dbReference type="PANTHER" id="PTHR43176:SF3">
    <property type="entry name" value="3-HYDROXYISOBUTYRYL-COA HYDROLASE, MITOCHONDRIAL"/>
    <property type="match status" value="1"/>
</dbReference>
<dbReference type="CDD" id="cd07557">
    <property type="entry name" value="trimeric_dUTPase"/>
    <property type="match status" value="1"/>
</dbReference>
<dbReference type="Pfam" id="PF00692">
    <property type="entry name" value="dUTPase"/>
    <property type="match status" value="1"/>
</dbReference>
<organism evidence="8 9">
    <name type="scientific">Zingiber officinale</name>
    <name type="common">Ginger</name>
    <name type="synonym">Amomum zingiber</name>
    <dbReference type="NCBI Taxonomy" id="94328"/>
    <lineage>
        <taxon>Eukaryota</taxon>
        <taxon>Viridiplantae</taxon>
        <taxon>Streptophyta</taxon>
        <taxon>Embryophyta</taxon>
        <taxon>Tracheophyta</taxon>
        <taxon>Spermatophyta</taxon>
        <taxon>Magnoliopsida</taxon>
        <taxon>Liliopsida</taxon>
        <taxon>Zingiberales</taxon>
        <taxon>Zingiberaceae</taxon>
        <taxon>Zingiber</taxon>
    </lineage>
</organism>
<comment type="caution">
    <text evidence="8">The sequence shown here is derived from an EMBL/GenBank/DDBJ whole genome shotgun (WGS) entry which is preliminary data.</text>
</comment>
<dbReference type="Gene3D" id="3.90.226.10">
    <property type="entry name" value="2-enoyl-CoA Hydratase, Chain A, domain 1"/>
    <property type="match status" value="1"/>
</dbReference>
<comment type="pathway">
    <text evidence="4">Amino-acid degradation; L-valine degradation.</text>
</comment>
<dbReference type="CDD" id="cd06558">
    <property type="entry name" value="crotonase-like"/>
    <property type="match status" value="1"/>
</dbReference>
<comment type="similarity">
    <text evidence="4">Belongs to the enoyl-CoA hydratase/isomerase family.</text>
</comment>
<dbReference type="GO" id="GO:0006574">
    <property type="term" value="P:L-valine catabolic process"/>
    <property type="evidence" value="ECO:0007669"/>
    <property type="project" value="UniProtKB-UniRule"/>
</dbReference>
<feature type="compositionally biased region" description="Basic and acidic residues" evidence="5">
    <location>
        <begin position="190"/>
        <end position="205"/>
    </location>
</feature>
<dbReference type="InterPro" id="IPR029054">
    <property type="entry name" value="dUTPase-like"/>
</dbReference>
<evidence type="ECO:0000313" key="9">
    <source>
        <dbReference type="Proteomes" id="UP000734854"/>
    </source>
</evidence>
<evidence type="ECO:0000313" key="8">
    <source>
        <dbReference type="EMBL" id="KAG6513857.1"/>
    </source>
</evidence>
<gene>
    <name evidence="8" type="ORF">ZIOFF_024194</name>
</gene>
<dbReference type="EMBL" id="JACMSC010000007">
    <property type="protein sequence ID" value="KAG6513857.1"/>
    <property type="molecule type" value="Genomic_DNA"/>
</dbReference>
<evidence type="ECO:0000256" key="5">
    <source>
        <dbReference type="SAM" id="MobiDB-lite"/>
    </source>
</evidence>
<dbReference type="Proteomes" id="UP000734854">
    <property type="component" value="Unassembled WGS sequence"/>
</dbReference>
<dbReference type="InterPro" id="IPR045004">
    <property type="entry name" value="ECH_dom"/>
</dbReference>
<protein>
    <recommendedName>
        <fullName evidence="2 4">3-hydroxyisobutyryl-CoA hydrolase</fullName>
        <shortName evidence="4">HIB-CoA hydrolase</shortName>
        <shortName evidence="4">HIBYL-CoA-H</shortName>
        <ecNumber evidence="2 4">3.1.2.4</ecNumber>
    </recommendedName>
    <alternativeName>
        <fullName evidence="4">3-hydroxyisobutyryl-coenzyme A hydrolase</fullName>
    </alternativeName>
</protein>
<name>A0A8J5LFZ9_ZINOF</name>
<dbReference type="EC" id="3.1.2.4" evidence="2 4"/>
<evidence type="ECO:0000259" key="6">
    <source>
        <dbReference type="Pfam" id="PF00692"/>
    </source>
</evidence>
<feature type="domain" description="Enoyl-CoA hydratase/isomerase" evidence="7">
    <location>
        <begin position="3"/>
        <end position="62"/>
    </location>
</feature>
<dbReference type="Gene3D" id="2.70.40.10">
    <property type="match status" value="1"/>
</dbReference>
<comment type="catalytic activity">
    <reaction evidence="1 4">
        <text>3-hydroxy-2-methylpropanoyl-CoA + H2O = 3-hydroxy-2-methylpropanoate + CoA + H(+)</text>
        <dbReference type="Rhea" id="RHEA:20888"/>
        <dbReference type="ChEBI" id="CHEBI:11805"/>
        <dbReference type="ChEBI" id="CHEBI:15377"/>
        <dbReference type="ChEBI" id="CHEBI:15378"/>
        <dbReference type="ChEBI" id="CHEBI:57287"/>
        <dbReference type="ChEBI" id="CHEBI:57340"/>
        <dbReference type="EC" id="3.1.2.4"/>
    </reaction>
</comment>
<reference evidence="8 9" key="1">
    <citation type="submission" date="2020-08" db="EMBL/GenBank/DDBJ databases">
        <title>Plant Genome Project.</title>
        <authorList>
            <person name="Zhang R.-G."/>
        </authorList>
    </citation>
    <scope>NUCLEOTIDE SEQUENCE [LARGE SCALE GENOMIC DNA]</scope>
    <source>
        <tissue evidence="8">Rhizome</tissue>
    </source>
</reference>
<dbReference type="SUPFAM" id="SSF52096">
    <property type="entry name" value="ClpP/crotonase"/>
    <property type="match status" value="1"/>
</dbReference>
<sequence length="396" mass="43878">MKVSILDGIVMGGGAGLSIHGRFRVATEKAIFAMPETSLGLFPDIGASYFLSRLPGSFGQLLDKVVFESPLSFNMRDNRWQGDQAILATMEVDLTHGSQMIYVIPETMMTIGRLSNTPNVGFAYEVQGVVDYLTSHGVKALPRAFPQDLYKLKNMKIQREKGRRNSKRGDGILWDNQVGDEEENNPNTPDKPEKREQETTTEDRYSSSYEPHILVHKISSQAVIPERQTAGSAELDKAASHAAVIEPYGRDLIHTGLQIEVPYGYYGQLASRSGLAWKSGIEVGAGVIDSDYRERLAVLVESLQNSCEQIHAANTSPGASVPRSMEPTPDYEDDDDSDFAYIQYLASLSTQMTPVWDDYFESEWTNPFASKGGGKEEFLELIPSNCKEFIELIAAN</sequence>
<feature type="domain" description="dUTPase-like" evidence="6">
    <location>
        <begin position="222"/>
        <end position="304"/>
    </location>
</feature>
<evidence type="ECO:0000256" key="3">
    <source>
        <dbReference type="ARBA" id="ARBA00022801"/>
    </source>
</evidence>
<evidence type="ECO:0000256" key="4">
    <source>
        <dbReference type="RuleBase" id="RU369070"/>
    </source>
</evidence>
<dbReference type="InterPro" id="IPR036157">
    <property type="entry name" value="dUTPase-like_sf"/>
</dbReference>
<dbReference type="PANTHER" id="PTHR43176">
    <property type="entry name" value="3-HYDROXYISOBUTYRYL-COA HYDROLASE-RELATED"/>
    <property type="match status" value="1"/>
</dbReference>
<dbReference type="AlphaFoldDB" id="A0A8J5LFZ9"/>
<evidence type="ECO:0000256" key="2">
    <source>
        <dbReference type="ARBA" id="ARBA00011915"/>
    </source>
</evidence>
<evidence type="ECO:0000259" key="7">
    <source>
        <dbReference type="Pfam" id="PF16113"/>
    </source>
</evidence>
<dbReference type="InterPro" id="IPR029045">
    <property type="entry name" value="ClpP/crotonase-like_dom_sf"/>
</dbReference>
<keyword evidence="9" id="KW-1185">Reference proteome</keyword>
<keyword evidence="3 4" id="KW-0378">Hydrolase</keyword>
<dbReference type="SUPFAM" id="SSF51283">
    <property type="entry name" value="dUTPase-like"/>
    <property type="match status" value="1"/>
</dbReference>
<comment type="function">
    <text evidence="4">Hydrolyzes 3-hydroxyisobutyryl-CoA (HIBYL-CoA), a saline catabolite. Has high activity toward isobutyryl-CoA. Could be an isobutyryl-CoA dehydrogenase that functions in valine catabolism.</text>
</comment>
<feature type="region of interest" description="Disordered" evidence="5">
    <location>
        <begin position="159"/>
        <end position="208"/>
    </location>
</feature>